<dbReference type="STRING" id="287986.DV20_12555"/>
<dbReference type="EMBL" id="JMQI01000026">
    <property type="protein sequence ID" value="KDN21756.1"/>
    <property type="molecule type" value="Genomic_DNA"/>
</dbReference>
<dbReference type="Pfam" id="PF12802">
    <property type="entry name" value="MarR_2"/>
    <property type="match status" value="1"/>
</dbReference>
<protein>
    <submittedName>
        <fullName evidence="2">MarR family transcriptional regulator</fullName>
    </submittedName>
</protein>
<sequence>MADVRWLDDREARLWQAYRGLTRELQRAFEQQLERDAGLSGAEYAVLAPVSEAEDGVIRMRELGRQVGWDRSRLSHQVKRMEKRGLVTREDCAEDARGAMVRVTAAGRAAIEAAAPEHVAAVRRHFFDRLSERDQATLTRLFERLLDGLGEDG</sequence>
<reference evidence="2 3" key="1">
    <citation type="submission" date="2014-05" db="EMBL/GenBank/DDBJ databases">
        <title>Draft genome sequence of Amycolatopsis rifamycinica DSM 46095.</title>
        <authorList>
            <person name="Lal R."/>
            <person name="Saxena A."/>
            <person name="Kumari R."/>
            <person name="Mukherjee U."/>
            <person name="Singh P."/>
            <person name="Sangwan N."/>
            <person name="Mahato N.K."/>
        </authorList>
    </citation>
    <scope>NUCLEOTIDE SEQUENCE [LARGE SCALE GENOMIC DNA]</scope>
    <source>
        <strain evidence="2 3">DSM 46095</strain>
    </source>
</reference>
<comment type="caution">
    <text evidence="2">The sequence shown here is derived from an EMBL/GenBank/DDBJ whole genome shotgun (WGS) entry which is preliminary data.</text>
</comment>
<dbReference type="Gene3D" id="1.10.10.10">
    <property type="entry name" value="Winged helix-like DNA-binding domain superfamily/Winged helix DNA-binding domain"/>
    <property type="match status" value="1"/>
</dbReference>
<proteinExistence type="predicted"/>
<evidence type="ECO:0000313" key="3">
    <source>
        <dbReference type="Proteomes" id="UP000027345"/>
    </source>
</evidence>
<dbReference type="OrthoDB" id="3254910at2"/>
<name>A0A066U2U8_9PSEU</name>
<dbReference type="GO" id="GO:0003700">
    <property type="term" value="F:DNA-binding transcription factor activity"/>
    <property type="evidence" value="ECO:0007669"/>
    <property type="project" value="InterPro"/>
</dbReference>
<dbReference type="eggNOG" id="COG1846">
    <property type="taxonomic scope" value="Bacteria"/>
</dbReference>
<dbReference type="PANTHER" id="PTHR33164:SF99">
    <property type="entry name" value="MARR FAMILY REGULATORY PROTEIN"/>
    <property type="match status" value="1"/>
</dbReference>
<dbReference type="Proteomes" id="UP000027345">
    <property type="component" value="Unassembled WGS sequence"/>
</dbReference>
<organism evidence="2 3">
    <name type="scientific">Amycolatopsis rifamycinica</name>
    <dbReference type="NCBI Taxonomy" id="287986"/>
    <lineage>
        <taxon>Bacteria</taxon>
        <taxon>Bacillati</taxon>
        <taxon>Actinomycetota</taxon>
        <taxon>Actinomycetes</taxon>
        <taxon>Pseudonocardiales</taxon>
        <taxon>Pseudonocardiaceae</taxon>
        <taxon>Amycolatopsis</taxon>
    </lineage>
</organism>
<dbReference type="PROSITE" id="PS50995">
    <property type="entry name" value="HTH_MARR_2"/>
    <property type="match status" value="1"/>
</dbReference>
<dbReference type="InterPro" id="IPR039422">
    <property type="entry name" value="MarR/SlyA-like"/>
</dbReference>
<evidence type="ECO:0000259" key="1">
    <source>
        <dbReference type="PROSITE" id="PS50995"/>
    </source>
</evidence>
<keyword evidence="3" id="KW-1185">Reference proteome</keyword>
<dbReference type="PRINTS" id="PR00598">
    <property type="entry name" value="HTHMARR"/>
</dbReference>
<evidence type="ECO:0000313" key="2">
    <source>
        <dbReference type="EMBL" id="KDN21756.1"/>
    </source>
</evidence>
<dbReference type="InterPro" id="IPR036390">
    <property type="entry name" value="WH_DNA-bd_sf"/>
</dbReference>
<dbReference type="PANTHER" id="PTHR33164">
    <property type="entry name" value="TRANSCRIPTIONAL REGULATOR, MARR FAMILY"/>
    <property type="match status" value="1"/>
</dbReference>
<feature type="domain" description="HTH marR-type" evidence="1">
    <location>
        <begin position="11"/>
        <end position="147"/>
    </location>
</feature>
<dbReference type="AlphaFoldDB" id="A0A066U2U8"/>
<dbReference type="RefSeq" id="WP_043779595.1">
    <property type="nucleotide sequence ID" value="NZ_JMQI01000026.1"/>
</dbReference>
<dbReference type="SUPFAM" id="SSF46785">
    <property type="entry name" value="Winged helix' DNA-binding domain"/>
    <property type="match status" value="1"/>
</dbReference>
<accession>A0A066U2U8</accession>
<dbReference type="InterPro" id="IPR000835">
    <property type="entry name" value="HTH_MarR-typ"/>
</dbReference>
<dbReference type="GO" id="GO:0006950">
    <property type="term" value="P:response to stress"/>
    <property type="evidence" value="ECO:0007669"/>
    <property type="project" value="TreeGrafter"/>
</dbReference>
<gene>
    <name evidence="2" type="ORF">DV20_12555</name>
</gene>
<dbReference type="InterPro" id="IPR036388">
    <property type="entry name" value="WH-like_DNA-bd_sf"/>
</dbReference>
<dbReference type="SMART" id="SM00347">
    <property type="entry name" value="HTH_MARR"/>
    <property type="match status" value="1"/>
</dbReference>